<dbReference type="PANTHER" id="PTHR11871">
    <property type="entry name" value="PROTEIN PHOSPHATASE PP2A REGULATORY SUBUNIT B"/>
    <property type="match status" value="1"/>
</dbReference>
<name>A0AAV8WN59_9CUCU</name>
<dbReference type="GO" id="GO:0019888">
    <property type="term" value="F:protein phosphatase regulator activity"/>
    <property type="evidence" value="ECO:0007669"/>
    <property type="project" value="InterPro"/>
</dbReference>
<dbReference type="PIRSF" id="PIRSF037309">
    <property type="entry name" value="PP2A_PR55"/>
    <property type="match status" value="1"/>
</dbReference>
<evidence type="ECO:0000256" key="5">
    <source>
        <dbReference type="SAM" id="MobiDB-lite"/>
    </source>
</evidence>
<organism evidence="6 7">
    <name type="scientific">Rhamnusium bicolor</name>
    <dbReference type="NCBI Taxonomy" id="1586634"/>
    <lineage>
        <taxon>Eukaryota</taxon>
        <taxon>Metazoa</taxon>
        <taxon>Ecdysozoa</taxon>
        <taxon>Arthropoda</taxon>
        <taxon>Hexapoda</taxon>
        <taxon>Insecta</taxon>
        <taxon>Pterygota</taxon>
        <taxon>Neoptera</taxon>
        <taxon>Endopterygota</taxon>
        <taxon>Coleoptera</taxon>
        <taxon>Polyphaga</taxon>
        <taxon>Cucujiformia</taxon>
        <taxon>Chrysomeloidea</taxon>
        <taxon>Cerambycidae</taxon>
        <taxon>Lepturinae</taxon>
        <taxon>Rhagiini</taxon>
        <taxon>Rhamnusium</taxon>
    </lineage>
</organism>
<accession>A0AAV8WN59</accession>
<evidence type="ECO:0000256" key="2">
    <source>
        <dbReference type="ARBA" id="ARBA00022574"/>
    </source>
</evidence>
<evidence type="ECO:0000256" key="4">
    <source>
        <dbReference type="RuleBase" id="RU331113"/>
    </source>
</evidence>
<evidence type="ECO:0000313" key="7">
    <source>
        <dbReference type="Proteomes" id="UP001162156"/>
    </source>
</evidence>
<proteinExistence type="inferred from homology"/>
<sequence length="334" mass="38169">MKYYERTIANGKSGHNTPKRSRISNSPLVNRVMADDDVTEADIISCVEFNHDGELLATGDKGGRVVIFQRDPISKTVLPRRGEYNKLKKKINKIRWLKRRNPAHFLLSTNDKTIKLWKVSERDKKVEGYNTRSENGSLIDPANVSALRVPIIKPMELMVEASPRRIFANAHTYHINSISVNSDQETYLSADDLRINLWHLEITDQSFNIVDIKPTNMEELTEVITAAEFHPVECNLFVYSSSKGTIRLCDMRAAALCDRHAKLFEEPEDPTNRSFFSEIISSISDVKLSNNGRYMISRDYLSVKVWDLHMETKPIETYPCLPNSIIEISAQIIP</sequence>
<dbReference type="SUPFAM" id="SSF50978">
    <property type="entry name" value="WD40 repeat-like"/>
    <property type="match status" value="1"/>
</dbReference>
<dbReference type="EMBL" id="JANEYF010005462">
    <property type="protein sequence ID" value="KAJ8928149.1"/>
    <property type="molecule type" value="Genomic_DNA"/>
</dbReference>
<keyword evidence="2 4" id="KW-0853">WD repeat</keyword>
<dbReference type="GO" id="GO:0000159">
    <property type="term" value="C:protein phosphatase type 2A complex"/>
    <property type="evidence" value="ECO:0007669"/>
    <property type="project" value="UniProtKB-UniRule"/>
</dbReference>
<dbReference type="AlphaFoldDB" id="A0AAV8WN59"/>
<keyword evidence="3 4" id="KW-0677">Repeat</keyword>
<evidence type="ECO:0000313" key="6">
    <source>
        <dbReference type="EMBL" id="KAJ8928149.1"/>
    </source>
</evidence>
<feature type="region of interest" description="Disordered" evidence="5">
    <location>
        <begin position="1"/>
        <end position="22"/>
    </location>
</feature>
<dbReference type="InterPro" id="IPR000009">
    <property type="entry name" value="PP2A_PR55"/>
</dbReference>
<comment type="caution">
    <text evidence="6">The sequence shown here is derived from an EMBL/GenBank/DDBJ whole genome shotgun (WGS) entry which is preliminary data.</text>
</comment>
<gene>
    <name evidence="6" type="ORF">NQ314_019329</name>
</gene>
<dbReference type="Proteomes" id="UP001162156">
    <property type="component" value="Unassembled WGS sequence"/>
</dbReference>
<dbReference type="InterPro" id="IPR015943">
    <property type="entry name" value="WD40/YVTN_repeat-like_dom_sf"/>
</dbReference>
<dbReference type="SMART" id="SM00320">
    <property type="entry name" value="WD40"/>
    <property type="match status" value="5"/>
</dbReference>
<protein>
    <recommendedName>
        <fullName evidence="4">Serine/threonine-protein phosphatase 2A 55 kDa regulatory subunit B</fullName>
    </recommendedName>
</protein>
<dbReference type="PROSITE" id="PS01025">
    <property type="entry name" value="PR55_2"/>
    <property type="match status" value="1"/>
</dbReference>
<reference evidence="6" key="1">
    <citation type="journal article" date="2023" name="Insect Mol. Biol.">
        <title>Genome sequencing provides insights into the evolution of gene families encoding plant cell wall-degrading enzymes in longhorned beetles.</title>
        <authorList>
            <person name="Shin N.R."/>
            <person name="Okamura Y."/>
            <person name="Kirsch R."/>
            <person name="Pauchet Y."/>
        </authorList>
    </citation>
    <scope>NUCLEOTIDE SEQUENCE</scope>
    <source>
        <strain evidence="6">RBIC_L_NR</strain>
    </source>
</reference>
<dbReference type="PRINTS" id="PR00600">
    <property type="entry name" value="PP2APR55"/>
</dbReference>
<evidence type="ECO:0000256" key="3">
    <source>
        <dbReference type="ARBA" id="ARBA00022737"/>
    </source>
</evidence>
<evidence type="ECO:0000256" key="1">
    <source>
        <dbReference type="ARBA" id="ARBA00008259"/>
    </source>
</evidence>
<dbReference type="InterPro" id="IPR036322">
    <property type="entry name" value="WD40_repeat_dom_sf"/>
</dbReference>
<dbReference type="InterPro" id="IPR001680">
    <property type="entry name" value="WD40_rpt"/>
</dbReference>
<keyword evidence="7" id="KW-1185">Reference proteome</keyword>
<dbReference type="InterPro" id="IPR018067">
    <property type="entry name" value="PP2A_PR55_CS"/>
</dbReference>
<dbReference type="Pfam" id="PF00400">
    <property type="entry name" value="WD40"/>
    <property type="match status" value="1"/>
</dbReference>
<comment type="similarity">
    <text evidence="1 4">Belongs to the phosphatase 2A regulatory subunit B family.</text>
</comment>
<dbReference type="Gene3D" id="2.130.10.10">
    <property type="entry name" value="YVTN repeat-like/Quinoprotein amine dehydrogenase"/>
    <property type="match status" value="2"/>
</dbReference>